<evidence type="ECO:0000313" key="4">
    <source>
        <dbReference type="Proteomes" id="UP000076830"/>
    </source>
</evidence>
<keyword evidence="4" id="KW-1185">Reference proteome</keyword>
<dbReference type="KEGG" id="dko:I596_2956"/>
<dbReference type="Pfam" id="PF11528">
    <property type="entry name" value="DUF3224"/>
    <property type="match status" value="1"/>
</dbReference>
<dbReference type="InterPro" id="IPR023159">
    <property type="entry name" value="SO1590-like_sf"/>
</dbReference>
<reference evidence="3 4" key="1">
    <citation type="submission" date="2016-04" db="EMBL/GenBank/DDBJ databases">
        <title>Complete genome sequence of Dokdonella koreensis DS-123T.</title>
        <authorList>
            <person name="Kim J.F."/>
            <person name="Lee H."/>
            <person name="Kwak M.-J."/>
        </authorList>
    </citation>
    <scope>NUCLEOTIDE SEQUENCE [LARGE SCALE GENOMIC DNA]</scope>
    <source>
        <strain evidence="3 4">DS-123</strain>
    </source>
</reference>
<dbReference type="SUPFAM" id="SSF159238">
    <property type="entry name" value="SO1590-like"/>
    <property type="match status" value="1"/>
</dbReference>
<feature type="signal peptide" evidence="2">
    <location>
        <begin position="1"/>
        <end position="28"/>
    </location>
</feature>
<evidence type="ECO:0000256" key="2">
    <source>
        <dbReference type="SAM" id="SignalP"/>
    </source>
</evidence>
<dbReference type="Proteomes" id="UP000076830">
    <property type="component" value="Chromosome"/>
</dbReference>
<sequence>MSENPRLPAACLLLALAVAGGVSPGARAAEPPSSPPPAREAPMTQHAQGLFDVKLSPLDLHDKAGGDARRGRMALDKTFHGDLDATGSGEMLTAAGDAQGSAGYVAIERVTGTLHGRSGSFALQHSGTLTRGTPELSITVVPDSGTGALAGISGRMTITISDGKHHYDFRYTLPQP</sequence>
<feature type="region of interest" description="Disordered" evidence="1">
    <location>
        <begin position="24"/>
        <end position="43"/>
    </location>
</feature>
<protein>
    <recommendedName>
        <fullName evidence="5">DUF3224 domain-containing protein</fullName>
    </recommendedName>
</protein>
<evidence type="ECO:0000313" key="3">
    <source>
        <dbReference type="EMBL" id="ANB18949.1"/>
    </source>
</evidence>
<organism evidence="3 4">
    <name type="scientific">Dokdonella koreensis DS-123</name>
    <dbReference type="NCBI Taxonomy" id="1300342"/>
    <lineage>
        <taxon>Bacteria</taxon>
        <taxon>Pseudomonadati</taxon>
        <taxon>Pseudomonadota</taxon>
        <taxon>Gammaproteobacteria</taxon>
        <taxon>Lysobacterales</taxon>
        <taxon>Rhodanobacteraceae</taxon>
        <taxon>Dokdonella</taxon>
    </lineage>
</organism>
<gene>
    <name evidence="3" type="ORF">I596_2956</name>
</gene>
<dbReference type="Gene3D" id="2.40.350.10">
    <property type="entry name" value="SO1590-like"/>
    <property type="match status" value="1"/>
</dbReference>
<proteinExistence type="predicted"/>
<dbReference type="PATRIC" id="fig|1300342.3.peg.2884"/>
<evidence type="ECO:0008006" key="5">
    <source>
        <dbReference type="Google" id="ProtNLM"/>
    </source>
</evidence>
<evidence type="ECO:0000256" key="1">
    <source>
        <dbReference type="SAM" id="MobiDB-lite"/>
    </source>
</evidence>
<dbReference type="InterPro" id="IPR021607">
    <property type="entry name" value="DUF3224"/>
</dbReference>
<dbReference type="AlphaFoldDB" id="A0A160DWE9"/>
<dbReference type="EMBL" id="CP015249">
    <property type="protein sequence ID" value="ANB18949.1"/>
    <property type="molecule type" value="Genomic_DNA"/>
</dbReference>
<keyword evidence="2" id="KW-0732">Signal</keyword>
<name>A0A160DWE9_9GAMM</name>
<accession>A0A160DWE9</accession>
<dbReference type="STRING" id="1300342.I596_2956"/>
<feature type="chain" id="PRO_5007813927" description="DUF3224 domain-containing protein" evidence="2">
    <location>
        <begin position="29"/>
        <end position="176"/>
    </location>
</feature>